<feature type="transmembrane region" description="Helical" evidence="6">
    <location>
        <begin position="313"/>
        <end position="334"/>
    </location>
</feature>
<dbReference type="Proteomes" id="UP000018769">
    <property type="component" value="Chromosome I"/>
</dbReference>
<feature type="transmembrane region" description="Helical" evidence="6">
    <location>
        <begin position="518"/>
        <end position="537"/>
    </location>
</feature>
<dbReference type="KEGG" id="dpb:BABL1_gene_498"/>
<dbReference type="Pfam" id="PF03553">
    <property type="entry name" value="Na_H_antiporter"/>
    <property type="match status" value="1"/>
</dbReference>
<dbReference type="OrthoDB" id="9762978at2"/>
<dbReference type="PANTHER" id="PTHR43478">
    <property type="entry name" value="NA+/H+ ANTIPORTER-RELATED"/>
    <property type="match status" value="1"/>
</dbReference>
<accession>V6DJ35</accession>
<feature type="transmembrane region" description="Helical" evidence="6">
    <location>
        <begin position="207"/>
        <end position="229"/>
    </location>
</feature>
<dbReference type="AlphaFoldDB" id="V6DJ35"/>
<organism evidence="8 9">
    <name type="scientific">Candidatus Babela massiliensis</name>
    <dbReference type="NCBI Taxonomy" id="673862"/>
    <lineage>
        <taxon>Bacteria</taxon>
        <taxon>Candidatus Babelota</taxon>
        <taxon>Candidatus Babeliae</taxon>
        <taxon>Candidatus Babeliales</taxon>
        <taxon>Candidatus Babeliaceae</taxon>
        <taxon>Candidatus Babela</taxon>
    </lineage>
</organism>
<feature type="transmembrane region" description="Helical" evidence="6">
    <location>
        <begin position="417"/>
        <end position="438"/>
    </location>
</feature>
<evidence type="ECO:0000259" key="7">
    <source>
        <dbReference type="Pfam" id="PF03553"/>
    </source>
</evidence>
<feature type="transmembrane region" description="Helical" evidence="6">
    <location>
        <begin position="159"/>
        <end position="182"/>
    </location>
</feature>
<dbReference type="eggNOG" id="COG1757">
    <property type="taxonomic scope" value="Bacteria"/>
</dbReference>
<feature type="transmembrane region" description="Helical" evidence="6">
    <location>
        <begin position="444"/>
        <end position="462"/>
    </location>
</feature>
<feature type="transmembrane region" description="Helical" evidence="6">
    <location>
        <begin position="346"/>
        <end position="368"/>
    </location>
</feature>
<feature type="transmembrane region" description="Helical" evidence="6">
    <location>
        <begin position="271"/>
        <end position="293"/>
    </location>
</feature>
<evidence type="ECO:0000256" key="3">
    <source>
        <dbReference type="ARBA" id="ARBA00022692"/>
    </source>
</evidence>
<protein>
    <submittedName>
        <fullName evidence="8">Na+/H+ antiporter</fullName>
    </submittedName>
</protein>
<dbReference type="HOGENOM" id="CLU_018751_1_0_7"/>
<feature type="transmembrane region" description="Helical" evidence="6">
    <location>
        <begin position="488"/>
        <end position="512"/>
    </location>
</feature>
<dbReference type="PANTHER" id="PTHR43478:SF1">
    <property type="entry name" value="NA+_H+ ANTIPORTER NHAC-LIKE C-TERMINAL DOMAIN-CONTAINING PROTEIN"/>
    <property type="match status" value="1"/>
</dbReference>
<feature type="transmembrane region" description="Helical" evidence="6">
    <location>
        <begin position="32"/>
        <end position="56"/>
    </location>
</feature>
<dbReference type="GO" id="GO:0005886">
    <property type="term" value="C:plasma membrane"/>
    <property type="evidence" value="ECO:0007669"/>
    <property type="project" value="UniProtKB-SubCell"/>
</dbReference>
<dbReference type="RefSeq" id="WP_023791779.1">
    <property type="nucleotide sequence ID" value="NC_023003.1"/>
</dbReference>
<dbReference type="InterPro" id="IPR018461">
    <property type="entry name" value="Na/H_Antiport_NhaC-like_C"/>
</dbReference>
<evidence type="ECO:0000256" key="6">
    <source>
        <dbReference type="SAM" id="Phobius"/>
    </source>
</evidence>
<reference evidence="8 9" key="1">
    <citation type="journal article" date="2015" name="Biol. Direct">
        <title>Babela massiliensis, a representative of a widespread bacterial phylum with unusual adaptations to parasitism in amoebae.</title>
        <authorList>
            <person name="Pagnier I."/>
            <person name="Yutin N."/>
            <person name="Croce O."/>
            <person name="Makarova K.S."/>
            <person name="Wolf Y.I."/>
            <person name="Benamar S."/>
            <person name="Raoult D."/>
            <person name="Koonin E.V."/>
            <person name="La Scola B."/>
        </authorList>
    </citation>
    <scope>NUCLEOTIDE SEQUENCE [LARGE SCALE GENOMIC DNA]</scope>
    <source>
        <strain evidence="9">BABL1</strain>
    </source>
</reference>
<evidence type="ECO:0000313" key="9">
    <source>
        <dbReference type="Proteomes" id="UP000018769"/>
    </source>
</evidence>
<comment type="subcellular location">
    <subcellularLocation>
        <location evidence="1">Cell membrane</location>
        <topology evidence="1">Multi-pass membrane protein</topology>
    </subcellularLocation>
</comment>
<feature type="transmembrane region" description="Helical" evidence="6">
    <location>
        <begin position="6"/>
        <end position="25"/>
    </location>
</feature>
<feature type="transmembrane region" description="Helical" evidence="6">
    <location>
        <begin position="380"/>
        <end position="405"/>
    </location>
</feature>
<name>V6DJ35_9BACT</name>
<gene>
    <name evidence="8" type="primary">mleN</name>
    <name evidence="8" type="ORF">BABL1_gene_498</name>
</gene>
<evidence type="ECO:0000256" key="1">
    <source>
        <dbReference type="ARBA" id="ARBA00004651"/>
    </source>
</evidence>
<evidence type="ECO:0000256" key="5">
    <source>
        <dbReference type="ARBA" id="ARBA00023136"/>
    </source>
</evidence>
<keyword evidence="5 6" id="KW-0472">Membrane</keyword>
<dbReference type="EMBL" id="HG793133">
    <property type="protein sequence ID" value="CDK30521.1"/>
    <property type="molecule type" value="Genomic_DNA"/>
</dbReference>
<feature type="transmembrane region" description="Helical" evidence="6">
    <location>
        <begin position="76"/>
        <end position="103"/>
    </location>
</feature>
<evidence type="ECO:0000313" key="8">
    <source>
        <dbReference type="EMBL" id="CDK30521.1"/>
    </source>
</evidence>
<evidence type="ECO:0000256" key="2">
    <source>
        <dbReference type="ARBA" id="ARBA00022475"/>
    </source>
</evidence>
<sequence length="546" mass="59769">MQSIWLNTWLVIIPAVIVLGTAIITRKVILSLIMGILSASLIAVNFSPIKAVGLITKRLLDQTHLKNLFLQNQSPTHLYTFGFLICLGIIISLITITGGVSAYSKLIEPKLKNKKNVETTSLILSSMLFLDDYLNSLIVGCVIRPLTDKFKIPRAKLAFLLDALSAPLCVLFPASSWTALILTELKTSGISSDITSSTLLISDVFKAYLNSILFMFYPIILIANVWLIVRRQLSFGPMKDQEEIAEKSGNLFNNKEPIEVKLESCKSTGSIWDFIIPIFSFLSFTIIFLLYLGNWSIYSPIKTFFNAILNTNPLLALFIASILSLTISILYLILNKKISSNELIQAIQGGFNLMKNSLIVLLLAWTLGSILEQDLQTGQYLANLLIQTIPALLLPAMIFISSIIISASTGSAWGTIAIMMPLSIPATVTFTNLPIPILIDQAPLIYPVIGALISGAIAGGHISPISDSTVMAATSAGSYHIDHLITQLAYVIPAIISSMLSLTITGIITKHYHIDKNLIALISLVSGIIFSSLIIILSSKIRYKKR</sequence>
<keyword evidence="9" id="KW-1185">Reference proteome</keyword>
<keyword evidence="2" id="KW-1003">Cell membrane</keyword>
<proteinExistence type="predicted"/>
<keyword evidence="4 6" id="KW-1133">Transmembrane helix</keyword>
<evidence type="ECO:0000256" key="4">
    <source>
        <dbReference type="ARBA" id="ARBA00022989"/>
    </source>
</evidence>
<keyword evidence="3 6" id="KW-0812">Transmembrane</keyword>
<feature type="domain" description="Na+/H+ antiporter NhaC-like C-terminal" evidence="7">
    <location>
        <begin position="169"/>
        <end position="507"/>
    </location>
</feature>